<proteinExistence type="predicted"/>
<feature type="non-terminal residue" evidence="1">
    <location>
        <position position="1"/>
    </location>
</feature>
<dbReference type="EMBL" id="LAZR01060917">
    <property type="protein sequence ID" value="KKK64673.1"/>
    <property type="molecule type" value="Genomic_DNA"/>
</dbReference>
<evidence type="ECO:0000313" key="1">
    <source>
        <dbReference type="EMBL" id="KKK64673.1"/>
    </source>
</evidence>
<name>A0A0F8X789_9ZZZZ</name>
<sequence length="211" mass="24275">EFIDEFQQYFPTALIKKCMTFMRWEYKEHYNKSLRYYEGVDYAGPGKDDNAFVTGEMQSNNDLRIVMVEESDEPNTVKTNRRIVAKDGDFNFRKLFVDSGGFGCGPSDELTEKLGRKVIGLNNAKKSIDKNTERTNKILKEDLYSNAKVLMEQGKIPMIDSLPLLNSLRSMTFEYTPGKRFVIKGKNSHLAEAFVRVCWASKAKSLNLYVF</sequence>
<evidence type="ECO:0008006" key="2">
    <source>
        <dbReference type="Google" id="ProtNLM"/>
    </source>
</evidence>
<gene>
    <name evidence="1" type="ORF">LCGC14_2981850</name>
</gene>
<reference evidence="1" key="1">
    <citation type="journal article" date="2015" name="Nature">
        <title>Complex archaea that bridge the gap between prokaryotes and eukaryotes.</title>
        <authorList>
            <person name="Spang A."/>
            <person name="Saw J.H."/>
            <person name="Jorgensen S.L."/>
            <person name="Zaremba-Niedzwiedzka K."/>
            <person name="Martijn J."/>
            <person name="Lind A.E."/>
            <person name="van Eijk R."/>
            <person name="Schleper C."/>
            <person name="Guy L."/>
            <person name="Ettema T.J."/>
        </authorList>
    </citation>
    <scope>NUCLEOTIDE SEQUENCE</scope>
</reference>
<protein>
    <recommendedName>
        <fullName evidence="2">Terminase large subunit gp17-like C-terminal domain-containing protein</fullName>
    </recommendedName>
</protein>
<organism evidence="1">
    <name type="scientific">marine sediment metagenome</name>
    <dbReference type="NCBI Taxonomy" id="412755"/>
    <lineage>
        <taxon>unclassified sequences</taxon>
        <taxon>metagenomes</taxon>
        <taxon>ecological metagenomes</taxon>
    </lineage>
</organism>
<dbReference type="AlphaFoldDB" id="A0A0F8X789"/>
<dbReference type="Gene3D" id="3.30.420.240">
    <property type="match status" value="1"/>
</dbReference>
<comment type="caution">
    <text evidence="1">The sequence shown here is derived from an EMBL/GenBank/DDBJ whole genome shotgun (WGS) entry which is preliminary data.</text>
</comment>
<accession>A0A0F8X789</accession>